<dbReference type="PROSITE" id="PS00974">
    <property type="entry name" value="MANNITOL_DHGENASE"/>
    <property type="match status" value="1"/>
</dbReference>
<dbReference type="EMBL" id="BAABKZ010000002">
    <property type="protein sequence ID" value="GAA5092483.1"/>
    <property type="molecule type" value="Genomic_DNA"/>
</dbReference>
<dbReference type="PANTHER" id="PTHR43362">
    <property type="entry name" value="MANNITOL DEHYDROGENASE DSF1-RELATED"/>
    <property type="match status" value="1"/>
</dbReference>
<feature type="domain" description="Mannitol dehydrogenase N-terminal" evidence="8">
    <location>
        <begin position="25"/>
        <end position="275"/>
    </location>
</feature>
<dbReference type="InterPro" id="IPR013328">
    <property type="entry name" value="6PGD_dom2"/>
</dbReference>
<sequence length="447" mass="47306">MTGRSTGLATPTTGLHRSRPAPPVRIVHLGLGAFSRSHTAWYTDRAVDAEDWGIAAYTGRSAALAAALSAQDGVYTLIERSAEGDRPEVVESIVRARPGDDVAGLLADIAAPATAIVTLSITEAGYRAGADGLPDDGDPLVVADRARLAQLEAGDSDAALGLQTVLGRLVAGLDARRRGGAGALAVVSCDNIPDNGGHVARALLGLAASVPLTAEWCEQNVSFVSSSVDRITPRIEPDEMACLTERYRDAAPVVAEPFSDWVLSGDFPAGRPAWETAGARFTDQLEPWEARKLWLLNGAHTILACLGVVRGHTLVSEAIADPVCRSAVERFWDDAEPNLPRRLGIAGYRRALLARFANPRISHLLSQIAQDTTTKVRLRIVPVAERERAARRGAAGCAGALAAWLVAEDEASASVAGVRDRIERVSTSLAEDDEFVASVTRALTLAR</sequence>
<proteinExistence type="inferred from homology"/>
<evidence type="ECO:0000259" key="9">
    <source>
        <dbReference type="Pfam" id="PF08125"/>
    </source>
</evidence>
<dbReference type="SUPFAM" id="SSF51735">
    <property type="entry name" value="NAD(P)-binding Rossmann-fold domains"/>
    <property type="match status" value="1"/>
</dbReference>
<keyword evidence="4" id="KW-0560">Oxidoreductase</keyword>
<dbReference type="SUPFAM" id="SSF48179">
    <property type="entry name" value="6-phosphogluconate dehydrogenase C-terminal domain-like"/>
    <property type="match status" value="1"/>
</dbReference>
<dbReference type="Pfam" id="PF01232">
    <property type="entry name" value="Mannitol_dh"/>
    <property type="match status" value="1"/>
</dbReference>
<keyword evidence="11" id="KW-1185">Reference proteome</keyword>
<dbReference type="InterPro" id="IPR023027">
    <property type="entry name" value="Mannitol_DH_CS"/>
</dbReference>
<dbReference type="Gene3D" id="3.40.50.720">
    <property type="entry name" value="NAD(P)-binding Rossmann-like Domain"/>
    <property type="match status" value="1"/>
</dbReference>
<dbReference type="PRINTS" id="PR00084">
    <property type="entry name" value="MTLDHDRGNASE"/>
</dbReference>
<dbReference type="PANTHER" id="PTHR43362:SF1">
    <property type="entry name" value="MANNITOL DEHYDROGENASE 2-RELATED"/>
    <property type="match status" value="1"/>
</dbReference>
<evidence type="ECO:0000256" key="3">
    <source>
        <dbReference type="ARBA" id="ARBA00016219"/>
    </source>
</evidence>
<organism evidence="10 11">
    <name type="scientific">Microbacterium yannicii</name>
    <dbReference type="NCBI Taxonomy" id="671622"/>
    <lineage>
        <taxon>Bacteria</taxon>
        <taxon>Bacillati</taxon>
        <taxon>Actinomycetota</taxon>
        <taxon>Actinomycetes</taxon>
        <taxon>Micrococcales</taxon>
        <taxon>Microbacteriaceae</taxon>
        <taxon>Microbacterium</taxon>
    </lineage>
</organism>
<evidence type="ECO:0000256" key="7">
    <source>
        <dbReference type="SAM" id="MobiDB-lite"/>
    </source>
</evidence>
<accession>A0ABP9M7P8</accession>
<dbReference type="InterPro" id="IPR000669">
    <property type="entry name" value="Mannitol_DH"/>
</dbReference>
<evidence type="ECO:0000256" key="5">
    <source>
        <dbReference type="ARBA" id="ARBA00023027"/>
    </source>
</evidence>
<evidence type="ECO:0000256" key="2">
    <source>
        <dbReference type="ARBA" id="ARBA00012939"/>
    </source>
</evidence>
<evidence type="ECO:0000256" key="6">
    <source>
        <dbReference type="ARBA" id="ARBA00048615"/>
    </source>
</evidence>
<dbReference type="InterPro" id="IPR008927">
    <property type="entry name" value="6-PGluconate_DH-like_C_sf"/>
</dbReference>
<comment type="catalytic activity">
    <reaction evidence="6">
        <text>D-mannitol 1-phosphate + NAD(+) = beta-D-fructose 6-phosphate + NADH + H(+)</text>
        <dbReference type="Rhea" id="RHEA:19661"/>
        <dbReference type="ChEBI" id="CHEBI:15378"/>
        <dbReference type="ChEBI" id="CHEBI:57540"/>
        <dbReference type="ChEBI" id="CHEBI:57634"/>
        <dbReference type="ChEBI" id="CHEBI:57945"/>
        <dbReference type="ChEBI" id="CHEBI:61381"/>
        <dbReference type="EC" id="1.1.1.17"/>
    </reaction>
</comment>
<dbReference type="Proteomes" id="UP001501407">
    <property type="component" value="Unassembled WGS sequence"/>
</dbReference>
<evidence type="ECO:0000256" key="1">
    <source>
        <dbReference type="ARBA" id="ARBA00006541"/>
    </source>
</evidence>
<reference evidence="11" key="1">
    <citation type="journal article" date="2019" name="Int. J. Syst. Evol. Microbiol.">
        <title>The Global Catalogue of Microorganisms (GCM) 10K type strain sequencing project: providing services to taxonomists for standard genome sequencing and annotation.</title>
        <authorList>
            <consortium name="The Broad Institute Genomics Platform"/>
            <consortium name="The Broad Institute Genome Sequencing Center for Infectious Disease"/>
            <person name="Wu L."/>
            <person name="Ma J."/>
        </authorList>
    </citation>
    <scope>NUCLEOTIDE SEQUENCE [LARGE SCALE GENOMIC DNA]</scope>
    <source>
        <strain evidence="11">JCM 18959</strain>
    </source>
</reference>
<evidence type="ECO:0000259" key="8">
    <source>
        <dbReference type="Pfam" id="PF01232"/>
    </source>
</evidence>
<evidence type="ECO:0000313" key="10">
    <source>
        <dbReference type="EMBL" id="GAA5092483.1"/>
    </source>
</evidence>
<feature type="domain" description="Mannitol dehydrogenase C-terminal" evidence="9">
    <location>
        <begin position="285"/>
        <end position="406"/>
    </location>
</feature>
<keyword evidence="5" id="KW-0520">NAD</keyword>
<dbReference type="Pfam" id="PF08125">
    <property type="entry name" value="Mannitol_dh_C"/>
    <property type="match status" value="1"/>
</dbReference>
<evidence type="ECO:0000313" key="11">
    <source>
        <dbReference type="Proteomes" id="UP001501407"/>
    </source>
</evidence>
<dbReference type="InterPro" id="IPR050988">
    <property type="entry name" value="Mannitol_DH/Oxidoreductase"/>
</dbReference>
<feature type="compositionally biased region" description="Polar residues" evidence="7">
    <location>
        <begin position="1"/>
        <end position="15"/>
    </location>
</feature>
<dbReference type="InterPro" id="IPR013131">
    <property type="entry name" value="Mannitol_DH_N"/>
</dbReference>
<comment type="caution">
    <text evidence="10">The sequence shown here is derived from an EMBL/GenBank/DDBJ whole genome shotgun (WGS) entry which is preliminary data.</text>
</comment>
<comment type="similarity">
    <text evidence="1">Belongs to the mannitol dehydrogenase family.</text>
</comment>
<dbReference type="InterPro" id="IPR013118">
    <property type="entry name" value="Mannitol_DH_C"/>
</dbReference>
<dbReference type="Gene3D" id="1.10.1040.10">
    <property type="entry name" value="N-(1-d-carboxylethyl)-l-norvaline Dehydrogenase, domain 2"/>
    <property type="match status" value="1"/>
</dbReference>
<protein>
    <recommendedName>
        <fullName evidence="3">Mannitol-1-phosphate 5-dehydrogenase</fullName>
        <ecNumber evidence="2">1.1.1.17</ecNumber>
    </recommendedName>
</protein>
<dbReference type="InterPro" id="IPR036291">
    <property type="entry name" value="NAD(P)-bd_dom_sf"/>
</dbReference>
<evidence type="ECO:0000256" key="4">
    <source>
        <dbReference type="ARBA" id="ARBA00023002"/>
    </source>
</evidence>
<gene>
    <name evidence="10" type="ORF">GCM10025760_21240</name>
</gene>
<feature type="region of interest" description="Disordered" evidence="7">
    <location>
        <begin position="1"/>
        <end position="20"/>
    </location>
</feature>
<dbReference type="RefSeq" id="WP_194414719.1">
    <property type="nucleotide sequence ID" value="NZ_BAABKZ010000002.1"/>
</dbReference>
<name>A0ABP9M7P8_9MICO</name>
<dbReference type="EC" id="1.1.1.17" evidence="2"/>